<dbReference type="SUPFAM" id="SSF69572">
    <property type="entry name" value="Activating enzymes of the ubiquitin-like proteins"/>
    <property type="match status" value="1"/>
</dbReference>
<dbReference type="EMBL" id="CAEZVN010000022">
    <property type="protein sequence ID" value="CAB4628823.1"/>
    <property type="molecule type" value="Genomic_DNA"/>
</dbReference>
<reference evidence="1" key="1">
    <citation type="submission" date="2020-05" db="EMBL/GenBank/DDBJ databases">
        <authorList>
            <person name="Chiriac C."/>
            <person name="Salcher M."/>
            <person name="Ghai R."/>
            <person name="Kavagutti S V."/>
        </authorList>
    </citation>
    <scope>NUCLEOTIDE SEQUENCE</scope>
</reference>
<sequence>MLRINPHQAALWRDINSLQIGSGQKHVIFNSLTPGQERLIAALYRGIADKQLPQLFNDLGVEPDEGMHLVDSLQPLLLKNTKPRKSSLSEEFVAGAFAEIIRASLLNSADGATVLMERTFRTVHIDDLSAPGLALTLGLASAGVGRVVTHDQSFVEANDLGPSGYPSQLLGKTKVEAVRALLASSPNQMGIVPGHKLTPRNLEAIDCAAIIAHEAIEPRRYVQWLNRDVPHLALSFEVDQASVSPLIVPGRGPCLFCLEQARVNQDPSWPVMASQLITTKERLDDSSSRLFCAGVAIQKILGHLDFVGEFRQTEKELVGYRLNLSSGTISEFRWPEHESCSCKLSPRE</sequence>
<dbReference type="GO" id="GO:0008641">
    <property type="term" value="F:ubiquitin-like modifier activating enzyme activity"/>
    <property type="evidence" value="ECO:0007669"/>
    <property type="project" value="InterPro"/>
</dbReference>
<dbReference type="AlphaFoldDB" id="A0A6J6IX45"/>
<dbReference type="InterPro" id="IPR035985">
    <property type="entry name" value="Ubiquitin-activating_enz"/>
</dbReference>
<organism evidence="1">
    <name type="scientific">freshwater metagenome</name>
    <dbReference type="NCBI Taxonomy" id="449393"/>
    <lineage>
        <taxon>unclassified sequences</taxon>
        <taxon>metagenomes</taxon>
        <taxon>ecological metagenomes</taxon>
    </lineage>
</organism>
<gene>
    <name evidence="1" type="ORF">UFOPK2001_00383</name>
</gene>
<proteinExistence type="predicted"/>
<name>A0A6J6IX45_9ZZZZ</name>
<accession>A0A6J6IX45</accession>
<dbReference type="Gene3D" id="3.40.50.720">
    <property type="entry name" value="NAD(P)-binding Rossmann-like Domain"/>
    <property type="match status" value="1"/>
</dbReference>
<evidence type="ECO:0000313" key="1">
    <source>
        <dbReference type="EMBL" id="CAB4628823.1"/>
    </source>
</evidence>
<protein>
    <submittedName>
        <fullName evidence="1">Unannotated protein</fullName>
    </submittedName>
</protein>